<dbReference type="Proteomes" id="UP000387223">
    <property type="component" value="Unassembled WGS sequence"/>
</dbReference>
<reference evidence="3 4" key="1">
    <citation type="journal article" date="2019" name="J. Gen. Appl. Microbiol.">
        <title>Aerobic degradation of cis-dichloroethene by the marine bacterium Marinobacter salsuginis strain 5N-3.</title>
        <authorList>
            <person name="Inoue Y."/>
            <person name="Fukunaga Y."/>
            <person name="Katsumata H."/>
            <person name="Ohji S."/>
            <person name="Hosoyama A."/>
            <person name="Mori K."/>
            <person name="Ando K."/>
        </authorList>
    </citation>
    <scope>NUCLEOTIDE SEQUENCE [LARGE SCALE GENOMIC DNA]</scope>
    <source>
        <strain evidence="3 4">NBRC 109114</strain>
    </source>
</reference>
<sequence length="694" mass="79002">MPQNPAIEFAKRRQNNLAFFKQNYPSIYTHLRNHQLTRAEVVISPQDKEIDLFLDGNSLYNGQAKSRAHQGVELFKTTFKPGKLLQSLPPAWPGDYYHPRFAHMAINETVRLSPLERGSFQGYPIPNFYPLVVFQGVGLGLQIEELVTSCEVENALIVEPDLEIFAASLLTADWEKICNRFRIRGRSIRFLVGVERSEEALWPILVRHLMHFTPIFPIMNLFLNERGDPVMEKVASRINQEAVATLSTWGHYDDEVRQMNNAIHAFHEKIKVIPGKGTIKSELPVFIVGSGPSIDSRIEDIRKHSGDALIVSAGTGLRALLESDIYPDFHVESESDFMTFRITSSYDQQKLKRVRIVAASQVCPLIWDLFADQRLYFKDESPIGHIFGQPEHRISHGTPTCTNAALSLCLQLGLKKFYLFGMDFGFKEHTQHHAAGSVFMSSENSELKAQLQERARKRFRSTFKIPGVGEDAIYTNGIYFTAKRSAEIVIDQVSKRDATVEFFNCSDGALIKGAEWLSAETFRKKHVPPNDSKEHGRVINLIFNDNCQTVPIENLQQKTEVVEQKLKDIAAYSKSLCSGRLRGKKDITRLASEFSRYLEGSLLPQDKGFYYMIRGAIRHFLYVGLSHSLAMQNDKEIAVFLDKWKRHFLSCIEALPQHFRTTTNKHYDLETDPFVLQSIHDPEEHQTPALGSAD</sequence>
<evidence type="ECO:0000259" key="2">
    <source>
        <dbReference type="Pfam" id="PF20157"/>
    </source>
</evidence>
<evidence type="ECO:0008006" key="5">
    <source>
        <dbReference type="Google" id="ProtNLM"/>
    </source>
</evidence>
<accession>A0A5M3PWF5</accession>
<organism evidence="3 4">
    <name type="scientific">Marinobacter salsuginis</name>
    <dbReference type="NCBI Taxonomy" id="418719"/>
    <lineage>
        <taxon>Bacteria</taxon>
        <taxon>Pseudomonadati</taxon>
        <taxon>Pseudomonadota</taxon>
        <taxon>Gammaproteobacteria</taxon>
        <taxon>Pseudomonadales</taxon>
        <taxon>Marinobacteraceae</taxon>
        <taxon>Marinobacter</taxon>
    </lineage>
</organism>
<dbReference type="PANTHER" id="PTHR41786:SF1">
    <property type="entry name" value="6-HYDROXYMETHYLPTERIN DIPHOSPHOKINASE MPTE-LIKE DOMAIN-CONTAINING PROTEIN"/>
    <property type="match status" value="1"/>
</dbReference>
<evidence type="ECO:0000313" key="3">
    <source>
        <dbReference type="EMBL" id="GBO87190.1"/>
    </source>
</evidence>
<dbReference type="PANTHER" id="PTHR41786">
    <property type="entry name" value="MOTILITY ACCESSORY FACTOR MAF"/>
    <property type="match status" value="1"/>
</dbReference>
<proteinExistence type="predicted"/>
<dbReference type="RefSeq" id="WP_136631932.1">
    <property type="nucleotide sequence ID" value="NZ_BGZI01000003.1"/>
</dbReference>
<dbReference type="InterPro" id="IPR002826">
    <property type="entry name" value="MptE-like"/>
</dbReference>
<dbReference type="Pfam" id="PF20157">
    <property type="entry name" value="Maf_flag10_N"/>
    <property type="match status" value="1"/>
</dbReference>
<feature type="domain" description="6-hydroxymethylpterin diphosphokinase MptE-like" evidence="1">
    <location>
        <begin position="269"/>
        <end position="428"/>
    </location>
</feature>
<dbReference type="AlphaFoldDB" id="A0A5M3PWF5"/>
<gene>
    <name evidence="3" type="ORF">MSSD14B_08580</name>
</gene>
<evidence type="ECO:0000313" key="4">
    <source>
        <dbReference type="Proteomes" id="UP000387223"/>
    </source>
</evidence>
<name>A0A5M3PWF5_9GAMM</name>
<comment type="caution">
    <text evidence="3">The sequence shown here is derived from an EMBL/GenBank/DDBJ whole genome shotgun (WGS) entry which is preliminary data.</text>
</comment>
<evidence type="ECO:0000259" key="1">
    <source>
        <dbReference type="Pfam" id="PF01973"/>
    </source>
</evidence>
<dbReference type="Pfam" id="PF01973">
    <property type="entry name" value="MptE-like"/>
    <property type="match status" value="1"/>
</dbReference>
<dbReference type="InterPro" id="IPR045376">
    <property type="entry name" value="Maf_N"/>
</dbReference>
<dbReference type="EMBL" id="BGZI01000003">
    <property type="protein sequence ID" value="GBO87190.1"/>
    <property type="molecule type" value="Genomic_DNA"/>
</dbReference>
<feature type="domain" description="Glycosyltransferase Maf N-terminal" evidence="2">
    <location>
        <begin position="14"/>
        <end position="197"/>
    </location>
</feature>
<protein>
    <recommendedName>
        <fullName evidence="5">DUF115 domain-containing protein</fullName>
    </recommendedName>
</protein>